<comment type="similarity">
    <text evidence="2 12">Belongs to the peptidase M48B family.</text>
</comment>
<dbReference type="Gene3D" id="3.30.2010.10">
    <property type="entry name" value="Metalloproteases ('zincins'), catalytic domain"/>
    <property type="match status" value="1"/>
</dbReference>
<keyword evidence="9 12" id="KW-1133">Transmembrane helix</keyword>
<keyword evidence="8 12" id="KW-0862">Zinc</keyword>
<comment type="cofactor">
    <cofactor evidence="12">
        <name>Zn(2+)</name>
        <dbReference type="ChEBI" id="CHEBI:29105"/>
    </cofactor>
    <text evidence="12">Binds 1 zinc ion per subunit.</text>
</comment>
<feature type="binding site" evidence="12">
    <location>
        <position position="148"/>
    </location>
    <ligand>
        <name>Zn(2+)</name>
        <dbReference type="ChEBI" id="CHEBI:29105"/>
        <note>catalytic</note>
    </ligand>
</feature>
<keyword evidence="11 12" id="KW-0472">Membrane</keyword>
<dbReference type="Proteomes" id="UP001198034">
    <property type="component" value="Unassembled WGS sequence"/>
</dbReference>
<comment type="subcellular location">
    <subcellularLocation>
        <location evidence="1 12">Cell membrane</location>
        <topology evidence="1 12">Multi-pass membrane protein</topology>
    </subcellularLocation>
</comment>
<evidence type="ECO:0000259" key="13">
    <source>
        <dbReference type="Pfam" id="PF01435"/>
    </source>
</evidence>
<name>A0ABS8BLA5_9NEIS</name>
<proteinExistence type="inferred from homology"/>
<dbReference type="NCBIfam" id="NF003965">
    <property type="entry name" value="PRK05457.1"/>
    <property type="match status" value="1"/>
</dbReference>
<evidence type="ECO:0000256" key="5">
    <source>
        <dbReference type="ARBA" id="ARBA00022692"/>
    </source>
</evidence>
<keyword evidence="15" id="KW-1185">Reference proteome</keyword>
<keyword evidence="10 12" id="KW-0482">Metalloprotease</keyword>
<evidence type="ECO:0000256" key="7">
    <source>
        <dbReference type="ARBA" id="ARBA00022801"/>
    </source>
</evidence>
<dbReference type="InterPro" id="IPR050083">
    <property type="entry name" value="HtpX_protease"/>
</dbReference>
<sequence length="292" mass="31553">MKRTLLLIGTNIAIMVVLGIFVNIFGLNRFMSANGLNLPMLLMFAAVMGFGGAFISLAMSKTMAKWSTGAQIIAQPRNADEQWLFDTVAKLAQRAQIAMPEVAIYEGEPNAFATGPSKNNSLVAVSTGLLYSMTHREIEAVLAHEVAHVKNGDMVTLTLIQGVVNTFVFFLARVVGYLVDSFLKRDNEESSGPGMGYYITVVVCDIVFGILASVIVMYFSRQREFRADAGAAQLLGESAPMVDALRRLGGMEPNALPSNMASSGIADKAGWSAMFSSHPPMEDRIAALQAMR</sequence>
<evidence type="ECO:0000256" key="10">
    <source>
        <dbReference type="ARBA" id="ARBA00023049"/>
    </source>
</evidence>
<keyword evidence="3 12" id="KW-1003">Cell membrane</keyword>
<evidence type="ECO:0000256" key="6">
    <source>
        <dbReference type="ARBA" id="ARBA00022723"/>
    </source>
</evidence>
<dbReference type="InterPro" id="IPR022919">
    <property type="entry name" value="Pept_M48_protease_HtpX"/>
</dbReference>
<evidence type="ECO:0000256" key="12">
    <source>
        <dbReference type="HAMAP-Rule" id="MF_00188"/>
    </source>
</evidence>
<feature type="transmembrane region" description="Helical" evidence="12">
    <location>
        <begin position="38"/>
        <end position="58"/>
    </location>
</feature>
<dbReference type="GO" id="GO:0006508">
    <property type="term" value="P:proteolysis"/>
    <property type="evidence" value="ECO:0007669"/>
    <property type="project" value="UniProtKB-KW"/>
</dbReference>
<evidence type="ECO:0000313" key="15">
    <source>
        <dbReference type="Proteomes" id="UP001198034"/>
    </source>
</evidence>
<keyword evidence="4 12" id="KW-0645">Protease</keyword>
<keyword evidence="7 12" id="KW-0378">Hydrolase</keyword>
<feature type="transmembrane region" description="Helical" evidence="12">
    <location>
        <begin position="195"/>
        <end position="219"/>
    </location>
</feature>
<organism evidence="14 15">
    <name type="scientific">Deefgea salmonis</name>
    <dbReference type="NCBI Taxonomy" id="2875502"/>
    <lineage>
        <taxon>Bacteria</taxon>
        <taxon>Pseudomonadati</taxon>
        <taxon>Pseudomonadota</taxon>
        <taxon>Betaproteobacteria</taxon>
        <taxon>Neisseriales</taxon>
        <taxon>Chitinibacteraceae</taxon>
        <taxon>Deefgea</taxon>
    </lineage>
</organism>
<evidence type="ECO:0000256" key="2">
    <source>
        <dbReference type="ARBA" id="ARBA00009779"/>
    </source>
</evidence>
<feature type="transmembrane region" description="Helical" evidence="12">
    <location>
        <begin position="5"/>
        <end position="26"/>
    </location>
</feature>
<reference evidence="14 15" key="1">
    <citation type="submission" date="2021-10" db="EMBL/GenBank/DDBJ databases">
        <authorList>
            <person name="Chen M."/>
        </authorList>
    </citation>
    <scope>NUCLEOTIDE SEQUENCE [LARGE SCALE GENOMIC DNA]</scope>
    <source>
        <strain evidence="14 15">H3-26</strain>
    </source>
</reference>
<accession>A0ABS8BLA5</accession>
<keyword evidence="6 12" id="KW-0479">Metal-binding</keyword>
<dbReference type="GO" id="GO:0008233">
    <property type="term" value="F:peptidase activity"/>
    <property type="evidence" value="ECO:0007669"/>
    <property type="project" value="UniProtKB-KW"/>
</dbReference>
<evidence type="ECO:0000313" key="14">
    <source>
        <dbReference type="EMBL" id="MCB5196311.1"/>
    </source>
</evidence>
<dbReference type="HAMAP" id="MF_00188">
    <property type="entry name" value="Pept_M48_protease_HtpX"/>
    <property type="match status" value="1"/>
</dbReference>
<dbReference type="RefSeq" id="WP_226764072.1">
    <property type="nucleotide sequence ID" value="NZ_JAJAWG010000004.1"/>
</dbReference>
<feature type="binding site" evidence="12">
    <location>
        <position position="224"/>
    </location>
    <ligand>
        <name>Zn(2+)</name>
        <dbReference type="ChEBI" id="CHEBI:29105"/>
        <note>catalytic</note>
    </ligand>
</feature>
<evidence type="ECO:0000256" key="4">
    <source>
        <dbReference type="ARBA" id="ARBA00022670"/>
    </source>
</evidence>
<dbReference type="InterPro" id="IPR001915">
    <property type="entry name" value="Peptidase_M48"/>
</dbReference>
<dbReference type="CDD" id="cd07335">
    <property type="entry name" value="M48B_HtpX_like"/>
    <property type="match status" value="1"/>
</dbReference>
<evidence type="ECO:0000256" key="8">
    <source>
        <dbReference type="ARBA" id="ARBA00022833"/>
    </source>
</evidence>
<protein>
    <recommendedName>
        <fullName evidence="12">Protease HtpX homolog</fullName>
        <ecNumber evidence="12">3.4.24.-</ecNumber>
    </recommendedName>
</protein>
<keyword evidence="5 12" id="KW-0812">Transmembrane</keyword>
<dbReference type="PANTHER" id="PTHR43221:SF1">
    <property type="entry name" value="PROTEASE HTPX"/>
    <property type="match status" value="1"/>
</dbReference>
<dbReference type="EC" id="3.4.24.-" evidence="12"/>
<feature type="domain" description="Peptidase M48" evidence="13">
    <location>
        <begin position="79"/>
        <end position="291"/>
    </location>
</feature>
<evidence type="ECO:0000256" key="1">
    <source>
        <dbReference type="ARBA" id="ARBA00004651"/>
    </source>
</evidence>
<evidence type="ECO:0000256" key="3">
    <source>
        <dbReference type="ARBA" id="ARBA00022475"/>
    </source>
</evidence>
<evidence type="ECO:0000256" key="11">
    <source>
        <dbReference type="ARBA" id="ARBA00023136"/>
    </source>
</evidence>
<feature type="binding site" evidence="12">
    <location>
        <position position="144"/>
    </location>
    <ligand>
        <name>Zn(2+)</name>
        <dbReference type="ChEBI" id="CHEBI:29105"/>
        <note>catalytic</note>
    </ligand>
</feature>
<dbReference type="Pfam" id="PF01435">
    <property type="entry name" value="Peptidase_M48"/>
    <property type="match status" value="1"/>
</dbReference>
<comment type="caution">
    <text evidence="14">The sequence shown here is derived from an EMBL/GenBank/DDBJ whole genome shotgun (WGS) entry which is preliminary data.</text>
</comment>
<feature type="transmembrane region" description="Helical" evidence="12">
    <location>
        <begin position="154"/>
        <end position="175"/>
    </location>
</feature>
<feature type="active site" evidence="12">
    <location>
        <position position="145"/>
    </location>
</feature>
<dbReference type="EMBL" id="JAJAWG010000004">
    <property type="protein sequence ID" value="MCB5196311.1"/>
    <property type="molecule type" value="Genomic_DNA"/>
</dbReference>
<dbReference type="PANTHER" id="PTHR43221">
    <property type="entry name" value="PROTEASE HTPX"/>
    <property type="match status" value="1"/>
</dbReference>
<evidence type="ECO:0000256" key="9">
    <source>
        <dbReference type="ARBA" id="ARBA00022989"/>
    </source>
</evidence>
<gene>
    <name evidence="12 14" type="primary">htpX</name>
    <name evidence="14" type="ORF">LG219_08470</name>
</gene>